<accession>Q7VQP5</accession>
<evidence type="ECO:0000256" key="3">
    <source>
        <dbReference type="ARBA" id="ARBA00011901"/>
    </source>
</evidence>
<proteinExistence type="inferred from homology"/>
<dbReference type="GO" id="GO:0071555">
    <property type="term" value="P:cell wall organization"/>
    <property type="evidence" value="ECO:0007669"/>
    <property type="project" value="UniProtKB-KW"/>
</dbReference>
<evidence type="ECO:0000313" key="7">
    <source>
        <dbReference type="EMBL" id="CAD83601.1"/>
    </source>
</evidence>
<keyword evidence="4 7" id="KW-0378">Hydrolase</keyword>
<dbReference type="Gene3D" id="3.40.630.40">
    <property type="entry name" value="Zn-dependent exopeptidases"/>
    <property type="match status" value="1"/>
</dbReference>
<protein>
    <recommendedName>
        <fullName evidence="3">N-acetylmuramoyl-L-alanine amidase</fullName>
        <ecNumber evidence="3">3.5.1.28</ecNumber>
    </recommendedName>
</protein>
<feature type="domain" description="MurNAc-LAA" evidence="6">
    <location>
        <begin position="244"/>
        <end position="404"/>
    </location>
</feature>
<dbReference type="GO" id="GO:0030288">
    <property type="term" value="C:outer membrane-bounded periplasmic space"/>
    <property type="evidence" value="ECO:0007669"/>
    <property type="project" value="TreeGrafter"/>
</dbReference>
<dbReference type="PANTHER" id="PTHR30404:SF6">
    <property type="entry name" value="N-ACETYLMURAMOYL-L-ALANINE AMIDASE AMIB"/>
    <property type="match status" value="1"/>
</dbReference>
<dbReference type="GO" id="GO:0008745">
    <property type="term" value="F:N-acetylmuramoyl-L-alanine amidase activity"/>
    <property type="evidence" value="ECO:0007669"/>
    <property type="project" value="UniProtKB-EC"/>
</dbReference>
<dbReference type="Pfam" id="PF01520">
    <property type="entry name" value="Amidase_3"/>
    <property type="match status" value="1"/>
</dbReference>
<dbReference type="SUPFAM" id="SSF53187">
    <property type="entry name" value="Zn-dependent exopeptidases"/>
    <property type="match status" value="1"/>
</dbReference>
<dbReference type="SMART" id="SM00646">
    <property type="entry name" value="Ami_3"/>
    <property type="match status" value="1"/>
</dbReference>
<comment type="similarity">
    <text evidence="2">Belongs to the N-acetylmuramoyl-L-alanine amidase 3 family.</text>
</comment>
<dbReference type="AlphaFoldDB" id="Q7VQP5"/>
<dbReference type="EMBL" id="BX248583">
    <property type="protein sequence ID" value="CAD83601.1"/>
    <property type="molecule type" value="Genomic_DNA"/>
</dbReference>
<evidence type="ECO:0000313" key="8">
    <source>
        <dbReference type="Proteomes" id="UP000002192"/>
    </source>
</evidence>
<evidence type="ECO:0000256" key="4">
    <source>
        <dbReference type="ARBA" id="ARBA00022801"/>
    </source>
</evidence>
<dbReference type="GO" id="GO:0009253">
    <property type="term" value="P:peptidoglycan catabolic process"/>
    <property type="evidence" value="ECO:0007669"/>
    <property type="project" value="InterPro"/>
</dbReference>
<dbReference type="Gene3D" id="2.60.40.3500">
    <property type="match status" value="1"/>
</dbReference>
<keyword evidence="8" id="KW-1185">Reference proteome</keyword>
<evidence type="ECO:0000256" key="2">
    <source>
        <dbReference type="ARBA" id="ARBA00010860"/>
    </source>
</evidence>
<organism evidence="7 8">
    <name type="scientific">Blochmanniella floridana</name>
    <dbReference type="NCBI Taxonomy" id="203907"/>
    <lineage>
        <taxon>Bacteria</taxon>
        <taxon>Pseudomonadati</taxon>
        <taxon>Pseudomonadota</taxon>
        <taxon>Gammaproteobacteria</taxon>
        <taxon>Enterobacterales</taxon>
        <taxon>Enterobacteriaceae</taxon>
        <taxon>ant endosymbionts</taxon>
        <taxon>Candidatus Blochmanniella</taxon>
    </lineage>
</organism>
<evidence type="ECO:0000256" key="5">
    <source>
        <dbReference type="ARBA" id="ARBA00023316"/>
    </source>
</evidence>
<dbReference type="PANTHER" id="PTHR30404">
    <property type="entry name" value="N-ACETYLMURAMOYL-L-ALANINE AMIDASE"/>
    <property type="match status" value="1"/>
</dbReference>
<dbReference type="KEGG" id="bfl:Bfl078"/>
<gene>
    <name evidence="7" type="primary">amiB</name>
    <name evidence="7" type="ordered locus">Bfl078</name>
</gene>
<dbReference type="InterPro" id="IPR050695">
    <property type="entry name" value="N-acetylmuramoyl_amidase_3"/>
</dbReference>
<sequence length="419" mass="47537">MLIFVKCLFYDVVVASSLNSISVKNNSDHSTVIIRCNAAPGYKVFLLHNPERMVIDLSEIIRIQNVNMFPMNFDGNNLIRHIRANVSVHCQSTRIVCDLNYMSDIKTIIQKKVGKIYHVILMVSKKRITQSKLSTQRSYSIIDYKTCCTLNNNKELIDNQKKIINVQYKEKVNSSGQERCPIIVAIDAGHGGHDPGATSYYGIHEKNITFSIAKKLKKKLDSDPIFRTIMIRDGDYFLSVMARSDLARRKKANILVSIHADSSLNSKVKGASVWILSNQRVKSEMSHWLQQCKEKYAELLGGLGYVLTHYNIDPYFNHLILDLQFGYTQRVGYGIATHVLNQLKNVGFLHKNIPECSGFGVLRSPDIPSILVETGFISNLQEGRLLATDKYQERIAEALYKGLKSYFIGTQKKKLFSCT</sequence>
<evidence type="ECO:0000256" key="1">
    <source>
        <dbReference type="ARBA" id="ARBA00001561"/>
    </source>
</evidence>
<dbReference type="eggNOG" id="COG0860">
    <property type="taxonomic scope" value="Bacteria"/>
</dbReference>
<comment type="catalytic activity">
    <reaction evidence="1">
        <text>Hydrolyzes the link between N-acetylmuramoyl residues and L-amino acid residues in certain cell-wall glycopeptides.</text>
        <dbReference type="EC" id="3.5.1.28"/>
    </reaction>
</comment>
<keyword evidence="5" id="KW-0961">Cell wall biogenesis/degradation</keyword>
<name>Q7VQP5_BLOFL</name>
<dbReference type="STRING" id="203907.Bfl078"/>
<dbReference type="Proteomes" id="UP000002192">
    <property type="component" value="Chromosome"/>
</dbReference>
<evidence type="ECO:0000259" key="6">
    <source>
        <dbReference type="SMART" id="SM00646"/>
    </source>
</evidence>
<dbReference type="HOGENOM" id="CLU_014322_2_3_6"/>
<dbReference type="InterPro" id="IPR002508">
    <property type="entry name" value="MurNAc-LAA_cat"/>
</dbReference>
<reference evidence="7 8" key="1">
    <citation type="journal article" date="2003" name="Proc. Natl. Acad. Sci. U.S.A.">
        <title>The genome sequence of Blochmannia floridanus: comparative analysis of reduced genomes.</title>
        <authorList>
            <person name="Gil R."/>
            <person name="Silva F.J."/>
            <person name="Zientz E."/>
            <person name="Delmotte F."/>
            <person name="Gonzalez-Candelas F."/>
            <person name="Latorre A."/>
            <person name="Rausell C."/>
            <person name="Kramerbeek J."/>
            <person name="Gadau J."/>
            <person name="Hoelldobler B."/>
            <person name="van Ham R.C.H.J."/>
            <person name="Gross R."/>
            <person name="Moya A."/>
        </authorList>
    </citation>
    <scope>NUCLEOTIDE SEQUENCE [LARGE SCALE GENOMIC DNA]</scope>
</reference>
<dbReference type="EC" id="3.5.1.28" evidence="3"/>
<dbReference type="CDD" id="cd02696">
    <property type="entry name" value="MurNAc-LAA"/>
    <property type="match status" value="1"/>
</dbReference>